<evidence type="ECO:0000256" key="1">
    <source>
        <dbReference type="SAM" id="Phobius"/>
    </source>
</evidence>
<feature type="transmembrane region" description="Helical" evidence="1">
    <location>
        <begin position="12"/>
        <end position="28"/>
    </location>
</feature>
<proteinExistence type="predicted"/>
<organism evidence="2 3">
    <name type="scientific">Klebsiella pneumoniae</name>
    <dbReference type="NCBI Taxonomy" id="573"/>
    <lineage>
        <taxon>Bacteria</taxon>
        <taxon>Pseudomonadati</taxon>
        <taxon>Pseudomonadota</taxon>
        <taxon>Gammaproteobacteria</taxon>
        <taxon>Enterobacterales</taxon>
        <taxon>Enterobacteriaceae</taxon>
        <taxon>Klebsiella/Raoultella group</taxon>
        <taxon>Klebsiella</taxon>
        <taxon>Klebsiella pneumoniae complex</taxon>
    </lineage>
</organism>
<dbReference type="AlphaFoldDB" id="A0A378H5F6"/>
<sequence>MRFLQRANGGPGLLGLIEIVVNIHRLLAGPHLAHDVEEGVGAGVALVVVEIVAIPALLGIVAAADDMHRQAAPQQVLKGSEFARGKGWGNKTGTMGQQVLNFLRRQSGQGRHQKAVGLIGPVADQQTIKPCGFMGLRKANDIVAVKDRPHRGNRFGREAVANHAEKLNAHEQLLASG</sequence>
<reference evidence="2 3" key="1">
    <citation type="submission" date="2018-06" db="EMBL/GenBank/DDBJ databases">
        <authorList>
            <consortium name="Pathogen Informatics"/>
            <person name="Doyle S."/>
        </authorList>
    </citation>
    <scope>NUCLEOTIDE SEQUENCE [LARGE SCALE GENOMIC DNA]</scope>
    <source>
        <strain evidence="2 3">NCTC9617</strain>
    </source>
</reference>
<dbReference type="EMBL" id="UGNC01000009">
    <property type="protein sequence ID" value="STX08243.1"/>
    <property type="molecule type" value="Genomic_DNA"/>
</dbReference>
<evidence type="ECO:0000313" key="2">
    <source>
        <dbReference type="EMBL" id="STX08243.1"/>
    </source>
</evidence>
<keyword evidence="1" id="KW-0472">Membrane</keyword>
<dbReference type="Proteomes" id="UP000255167">
    <property type="component" value="Unassembled WGS sequence"/>
</dbReference>
<feature type="transmembrane region" description="Helical" evidence="1">
    <location>
        <begin position="40"/>
        <end position="64"/>
    </location>
</feature>
<keyword evidence="1" id="KW-1133">Transmembrane helix</keyword>
<gene>
    <name evidence="2" type="ORF">NCTC9617_07276</name>
</gene>
<keyword evidence="1" id="KW-0812">Transmembrane</keyword>
<protein>
    <submittedName>
        <fullName evidence="2">Uncharacterized protein</fullName>
    </submittedName>
</protein>
<evidence type="ECO:0000313" key="3">
    <source>
        <dbReference type="Proteomes" id="UP000255167"/>
    </source>
</evidence>
<name>A0A378H5F6_KLEPN</name>
<accession>A0A378H5F6</accession>